<keyword evidence="2" id="KW-0963">Cytoplasm</keyword>
<evidence type="ECO:0000256" key="2">
    <source>
        <dbReference type="ARBA" id="ARBA00022490"/>
    </source>
</evidence>
<dbReference type="PROSITE" id="PS00518">
    <property type="entry name" value="ZF_RING_1"/>
    <property type="match status" value="1"/>
</dbReference>
<feature type="region of interest" description="Disordered" evidence="7">
    <location>
        <begin position="184"/>
        <end position="220"/>
    </location>
</feature>
<dbReference type="GO" id="GO:0000976">
    <property type="term" value="F:transcription cis-regulatory region binding"/>
    <property type="evidence" value="ECO:0007669"/>
    <property type="project" value="TreeGrafter"/>
</dbReference>
<gene>
    <name evidence="9" type="ORF">DFH94DRAFT_691411</name>
</gene>
<comment type="caution">
    <text evidence="9">The sequence shown here is derived from an EMBL/GenBank/DDBJ whole genome shotgun (WGS) entry which is preliminary data.</text>
</comment>
<dbReference type="Pfam" id="PF00097">
    <property type="entry name" value="zf-C3HC4"/>
    <property type="match status" value="1"/>
</dbReference>
<evidence type="ECO:0000256" key="7">
    <source>
        <dbReference type="SAM" id="MobiDB-lite"/>
    </source>
</evidence>
<dbReference type="InterPro" id="IPR039739">
    <property type="entry name" value="MAG2/RNF10"/>
</dbReference>
<feature type="compositionally biased region" description="Polar residues" evidence="7">
    <location>
        <begin position="21"/>
        <end position="47"/>
    </location>
</feature>
<feature type="compositionally biased region" description="Gly residues" evidence="7">
    <location>
        <begin position="659"/>
        <end position="672"/>
    </location>
</feature>
<dbReference type="Gene3D" id="3.30.40.10">
    <property type="entry name" value="Zinc/RING finger domain, C3HC4 (zinc finger)"/>
    <property type="match status" value="1"/>
</dbReference>
<feature type="region of interest" description="Disordered" evidence="7">
    <location>
        <begin position="649"/>
        <end position="695"/>
    </location>
</feature>
<comment type="subcellular location">
    <subcellularLocation>
        <location evidence="1">Cytoplasm</location>
    </subcellularLocation>
</comment>
<evidence type="ECO:0000313" key="9">
    <source>
        <dbReference type="EMBL" id="KAF8481760.1"/>
    </source>
</evidence>
<evidence type="ECO:0000256" key="1">
    <source>
        <dbReference type="ARBA" id="ARBA00004496"/>
    </source>
</evidence>
<dbReference type="GO" id="GO:0045944">
    <property type="term" value="P:positive regulation of transcription by RNA polymerase II"/>
    <property type="evidence" value="ECO:0007669"/>
    <property type="project" value="TreeGrafter"/>
</dbReference>
<protein>
    <recommendedName>
        <fullName evidence="8">RING-type domain-containing protein</fullName>
    </recommendedName>
</protein>
<evidence type="ECO:0000256" key="4">
    <source>
        <dbReference type="ARBA" id="ARBA00022771"/>
    </source>
</evidence>
<keyword evidence="4 6" id="KW-0863">Zinc-finger</keyword>
<dbReference type="GO" id="GO:0008270">
    <property type="term" value="F:zinc ion binding"/>
    <property type="evidence" value="ECO:0007669"/>
    <property type="project" value="UniProtKB-KW"/>
</dbReference>
<sequence>MAAQGTTHPSNPPTPKRVAKSASSQSLNHLLNFSLPPRQTQQVQSLPRRSRRHGTTHGVWNKERFVNAQCRFVMNPLGDYTVHFADPDIFFQWQDILQIIIPRSSALAAAAAGGGDNSSSEEGHTTCPICLSPPTAPRMTKCGHVFCFPCILHYLGTSENPKWARCPICFDSVNEKQLKSVHWFTPPSHLDDGPNGSRPQPSSSSSCADDNPVETPKPGSTLRMRLMQRPQITTLALPRTSTWPSDLLPPHQAPFHFLPDVYTYAKFMLATPSYLIENLTRDFSELTAERCTLSELDDALGIAFCDAAEQRLNTQIAKANDLGTEALHAAIDHAVQLELDMAARTALQAQRKQEREGIATPDLSDVPIHYLSTQSPHPLTPSSTPTSRGPKLRKNLNPPPPSTSAYYFYQAASGLPIFLHPLDIKILSSHFGAYATFPDCIAVRVEAASEGSVDADLRRRCKYLSHIPEGADVVFVEADLEGVVGVEGLRAFEGAIKARRARRREKGRRDEKARVRAEEREREKLVGVCANALTRPTITGSDPAWITHEFELEQEQEMDRDTSSHRASRSPSPVPRAQQQQQSGAWGARSFAAAANAGRGGGTTTTTPAARPRLRPQLRFDDEDADVNADEDDWVFGLDLDRALHELQGQQRAPNGSGNRNGDGGGAGGGSRGGRRRRARMVVLGGGGAHGVRRR</sequence>
<feature type="region of interest" description="Disordered" evidence="7">
    <location>
        <begin position="370"/>
        <end position="397"/>
    </location>
</feature>
<keyword evidence="5" id="KW-0862">Zinc</keyword>
<evidence type="ECO:0000256" key="3">
    <source>
        <dbReference type="ARBA" id="ARBA00022723"/>
    </source>
</evidence>
<keyword evidence="3" id="KW-0479">Metal-binding</keyword>
<dbReference type="InterPro" id="IPR001841">
    <property type="entry name" value="Znf_RING"/>
</dbReference>
<feature type="compositionally biased region" description="Low complexity" evidence="7">
    <location>
        <begin position="372"/>
        <end position="387"/>
    </location>
</feature>
<dbReference type="AlphaFoldDB" id="A0A9P5MYG9"/>
<dbReference type="SMART" id="SM00184">
    <property type="entry name" value="RING"/>
    <property type="match status" value="1"/>
</dbReference>
<reference evidence="9" key="1">
    <citation type="submission" date="2019-10" db="EMBL/GenBank/DDBJ databases">
        <authorList>
            <consortium name="DOE Joint Genome Institute"/>
            <person name="Kuo A."/>
            <person name="Miyauchi S."/>
            <person name="Kiss E."/>
            <person name="Drula E."/>
            <person name="Kohler A."/>
            <person name="Sanchez-Garcia M."/>
            <person name="Andreopoulos B."/>
            <person name="Barry K.W."/>
            <person name="Bonito G."/>
            <person name="Buee M."/>
            <person name="Carver A."/>
            <person name="Chen C."/>
            <person name="Cichocki N."/>
            <person name="Clum A."/>
            <person name="Culley D."/>
            <person name="Crous P.W."/>
            <person name="Fauchery L."/>
            <person name="Girlanda M."/>
            <person name="Hayes R."/>
            <person name="Keri Z."/>
            <person name="LaButti K."/>
            <person name="Lipzen A."/>
            <person name="Lombard V."/>
            <person name="Magnuson J."/>
            <person name="Maillard F."/>
            <person name="Morin E."/>
            <person name="Murat C."/>
            <person name="Nolan M."/>
            <person name="Ohm R."/>
            <person name="Pangilinan J."/>
            <person name="Pereira M."/>
            <person name="Perotto S."/>
            <person name="Peter M."/>
            <person name="Riley R."/>
            <person name="Sitrit Y."/>
            <person name="Stielow B."/>
            <person name="Szollosi G."/>
            <person name="Zifcakova L."/>
            <person name="Stursova M."/>
            <person name="Spatafora J.W."/>
            <person name="Tedersoo L."/>
            <person name="Vaario L.-M."/>
            <person name="Yamada A."/>
            <person name="Yan M."/>
            <person name="Wang P."/>
            <person name="Xu J."/>
            <person name="Bruns T."/>
            <person name="Baldrian P."/>
            <person name="Vilgalys R."/>
            <person name="Henrissat B."/>
            <person name="Grigoriev I.V."/>
            <person name="Hibbett D."/>
            <person name="Nagy L.G."/>
            <person name="Martin F.M."/>
        </authorList>
    </citation>
    <scope>NUCLEOTIDE SEQUENCE</scope>
    <source>
        <strain evidence="9">Prilba</strain>
    </source>
</reference>
<reference evidence="9" key="2">
    <citation type="journal article" date="2020" name="Nat. Commun.">
        <title>Large-scale genome sequencing of mycorrhizal fungi provides insights into the early evolution of symbiotic traits.</title>
        <authorList>
            <person name="Miyauchi S."/>
            <person name="Kiss E."/>
            <person name="Kuo A."/>
            <person name="Drula E."/>
            <person name="Kohler A."/>
            <person name="Sanchez-Garcia M."/>
            <person name="Morin E."/>
            <person name="Andreopoulos B."/>
            <person name="Barry K.W."/>
            <person name="Bonito G."/>
            <person name="Buee M."/>
            <person name="Carver A."/>
            <person name="Chen C."/>
            <person name="Cichocki N."/>
            <person name="Clum A."/>
            <person name="Culley D."/>
            <person name="Crous P.W."/>
            <person name="Fauchery L."/>
            <person name="Girlanda M."/>
            <person name="Hayes R.D."/>
            <person name="Keri Z."/>
            <person name="LaButti K."/>
            <person name="Lipzen A."/>
            <person name="Lombard V."/>
            <person name="Magnuson J."/>
            <person name="Maillard F."/>
            <person name="Murat C."/>
            <person name="Nolan M."/>
            <person name="Ohm R.A."/>
            <person name="Pangilinan J."/>
            <person name="Pereira M.F."/>
            <person name="Perotto S."/>
            <person name="Peter M."/>
            <person name="Pfister S."/>
            <person name="Riley R."/>
            <person name="Sitrit Y."/>
            <person name="Stielow J.B."/>
            <person name="Szollosi G."/>
            <person name="Zifcakova L."/>
            <person name="Stursova M."/>
            <person name="Spatafora J.W."/>
            <person name="Tedersoo L."/>
            <person name="Vaario L.M."/>
            <person name="Yamada A."/>
            <person name="Yan M."/>
            <person name="Wang P."/>
            <person name="Xu J."/>
            <person name="Bruns T."/>
            <person name="Baldrian P."/>
            <person name="Vilgalys R."/>
            <person name="Dunand C."/>
            <person name="Henrissat B."/>
            <person name="Grigoriev I.V."/>
            <person name="Hibbett D."/>
            <person name="Nagy L.G."/>
            <person name="Martin F.M."/>
        </authorList>
    </citation>
    <scope>NUCLEOTIDE SEQUENCE</scope>
    <source>
        <strain evidence="9">Prilba</strain>
    </source>
</reference>
<dbReference type="Proteomes" id="UP000759537">
    <property type="component" value="Unassembled WGS sequence"/>
</dbReference>
<feature type="compositionally biased region" description="Low complexity" evidence="7">
    <location>
        <begin position="569"/>
        <end position="597"/>
    </location>
</feature>
<feature type="region of interest" description="Disordered" evidence="7">
    <location>
        <begin position="554"/>
        <end position="626"/>
    </location>
</feature>
<dbReference type="InterPro" id="IPR018957">
    <property type="entry name" value="Znf_C3HC4_RING-type"/>
</dbReference>
<feature type="compositionally biased region" description="Basic and acidic residues" evidence="7">
    <location>
        <begin position="507"/>
        <end position="520"/>
    </location>
</feature>
<dbReference type="OrthoDB" id="302966at2759"/>
<dbReference type="SUPFAM" id="SSF57850">
    <property type="entry name" value="RING/U-box"/>
    <property type="match status" value="1"/>
</dbReference>
<keyword evidence="10" id="KW-1185">Reference proteome</keyword>
<feature type="region of interest" description="Disordered" evidence="7">
    <location>
        <begin position="500"/>
        <end position="520"/>
    </location>
</feature>
<dbReference type="InterPro" id="IPR013083">
    <property type="entry name" value="Znf_RING/FYVE/PHD"/>
</dbReference>
<feature type="domain" description="RING-type" evidence="8">
    <location>
        <begin position="127"/>
        <end position="169"/>
    </location>
</feature>
<organism evidence="9 10">
    <name type="scientific">Russula ochroleuca</name>
    <dbReference type="NCBI Taxonomy" id="152965"/>
    <lineage>
        <taxon>Eukaryota</taxon>
        <taxon>Fungi</taxon>
        <taxon>Dikarya</taxon>
        <taxon>Basidiomycota</taxon>
        <taxon>Agaricomycotina</taxon>
        <taxon>Agaricomycetes</taxon>
        <taxon>Russulales</taxon>
        <taxon>Russulaceae</taxon>
        <taxon>Russula</taxon>
    </lineage>
</organism>
<dbReference type="CDD" id="cd16536">
    <property type="entry name" value="RING-HC_RNF10"/>
    <property type="match status" value="1"/>
</dbReference>
<evidence type="ECO:0000313" key="10">
    <source>
        <dbReference type="Proteomes" id="UP000759537"/>
    </source>
</evidence>
<evidence type="ECO:0000259" key="8">
    <source>
        <dbReference type="PROSITE" id="PS50089"/>
    </source>
</evidence>
<dbReference type="InterPro" id="IPR017907">
    <property type="entry name" value="Znf_RING_CS"/>
</dbReference>
<evidence type="ECO:0000256" key="5">
    <source>
        <dbReference type="ARBA" id="ARBA00022833"/>
    </source>
</evidence>
<dbReference type="PANTHER" id="PTHR12983:SF9">
    <property type="entry name" value="E3 UBIQUITIN-PROTEIN LIGASE RNF10"/>
    <property type="match status" value="1"/>
</dbReference>
<dbReference type="PANTHER" id="PTHR12983">
    <property type="entry name" value="RING FINGER 10 FAMILY MEMBER"/>
    <property type="match status" value="1"/>
</dbReference>
<dbReference type="EMBL" id="WHVB01000006">
    <property type="protein sequence ID" value="KAF8481760.1"/>
    <property type="molecule type" value="Genomic_DNA"/>
</dbReference>
<dbReference type="GO" id="GO:0005737">
    <property type="term" value="C:cytoplasm"/>
    <property type="evidence" value="ECO:0007669"/>
    <property type="project" value="UniProtKB-SubCell"/>
</dbReference>
<feature type="region of interest" description="Disordered" evidence="7">
    <location>
        <begin position="1"/>
        <end position="57"/>
    </location>
</feature>
<proteinExistence type="predicted"/>
<feature type="compositionally biased region" description="Gly residues" evidence="7">
    <location>
        <begin position="684"/>
        <end position="695"/>
    </location>
</feature>
<name>A0A9P5MYG9_9AGAM</name>
<evidence type="ECO:0000256" key="6">
    <source>
        <dbReference type="PROSITE-ProRule" id="PRU00175"/>
    </source>
</evidence>
<dbReference type="PROSITE" id="PS50089">
    <property type="entry name" value="ZF_RING_2"/>
    <property type="match status" value="1"/>
</dbReference>
<accession>A0A9P5MYG9</accession>